<evidence type="ECO:0000259" key="2">
    <source>
        <dbReference type="Pfam" id="PF04366"/>
    </source>
</evidence>
<reference evidence="3 4" key="1">
    <citation type="submission" date="2015-04" db="EMBL/GenBank/DDBJ databases">
        <title>Genome sequence of Kerstersia gyiorum CG1.</title>
        <authorList>
            <person name="Greninger A.L."/>
            <person name="Kozyreva V."/>
            <person name="Chaturvedi V."/>
        </authorList>
    </citation>
    <scope>NUCLEOTIDE SEQUENCE [LARGE SCALE GENOMIC DNA]</scope>
    <source>
        <strain evidence="3 4">CG1</strain>
    </source>
</reference>
<dbReference type="CDD" id="cd11524">
    <property type="entry name" value="SYLF"/>
    <property type="match status" value="1"/>
</dbReference>
<dbReference type="GeneID" id="99726250"/>
<feature type="chain" id="PRO_5030022600" evidence="1">
    <location>
        <begin position="28"/>
        <end position="198"/>
    </location>
</feature>
<proteinExistence type="predicted"/>
<dbReference type="AlphaFoldDB" id="A0A171KU66"/>
<evidence type="ECO:0000313" key="3">
    <source>
        <dbReference type="EMBL" id="KKO72433.1"/>
    </source>
</evidence>
<keyword evidence="1" id="KW-0732">Signal</keyword>
<dbReference type="OrthoDB" id="198978at2"/>
<comment type="caution">
    <text evidence="3">The sequence shown here is derived from an EMBL/GenBank/DDBJ whole genome shotgun (WGS) entry which is preliminary data.</text>
</comment>
<dbReference type="PROSITE" id="PS51257">
    <property type="entry name" value="PROKAR_LIPOPROTEIN"/>
    <property type="match status" value="1"/>
</dbReference>
<gene>
    <name evidence="3" type="ORF">AAV32_05055</name>
</gene>
<name>A0A171KU66_9BURK</name>
<evidence type="ECO:0000256" key="1">
    <source>
        <dbReference type="SAM" id="SignalP"/>
    </source>
</evidence>
<feature type="signal peptide" evidence="1">
    <location>
        <begin position="1"/>
        <end position="27"/>
    </location>
</feature>
<dbReference type="Pfam" id="PF04366">
    <property type="entry name" value="Ysc84"/>
    <property type="match status" value="1"/>
</dbReference>
<keyword evidence="4" id="KW-1185">Reference proteome</keyword>
<organism evidence="3 4">
    <name type="scientific">Kerstersia gyiorum</name>
    <dbReference type="NCBI Taxonomy" id="206506"/>
    <lineage>
        <taxon>Bacteria</taxon>
        <taxon>Pseudomonadati</taxon>
        <taxon>Pseudomonadota</taxon>
        <taxon>Betaproteobacteria</taxon>
        <taxon>Burkholderiales</taxon>
        <taxon>Alcaligenaceae</taxon>
        <taxon>Kerstersia</taxon>
    </lineage>
</organism>
<feature type="domain" description="Ysc84 actin-binding" evidence="2">
    <location>
        <begin position="111"/>
        <end position="194"/>
    </location>
</feature>
<protein>
    <submittedName>
        <fullName evidence="3">Twin-arginine translocation pathway signal</fullName>
    </submittedName>
</protein>
<accession>A0A171KU66</accession>
<dbReference type="RefSeq" id="WP_068368388.1">
    <property type="nucleotide sequence ID" value="NZ_CBCSEB010000001.1"/>
</dbReference>
<dbReference type="InterPro" id="IPR007461">
    <property type="entry name" value="Ysc84_actin-binding"/>
</dbReference>
<dbReference type="EMBL" id="LBNE01000002">
    <property type="protein sequence ID" value="KKO72433.1"/>
    <property type="molecule type" value="Genomic_DNA"/>
</dbReference>
<dbReference type="PATRIC" id="fig|206506.3.peg.1086"/>
<sequence length="198" mass="20215">MMRKQGYFSSRRTLAACAMAFASLTFAACTTTTPDDKATAAEQRSQINAGVNSTLSRLYSSAPGSQTLIQQAKGVLVFPSVMGASFIVGGEYGKGALRVNGVTKGYYSLGGGSIGFQAGAQSRAIVLVFTTQQALDSFINSNGWSVGADANVALATLGANGSIDSNTVNQPVVGFVLNNAGLAAGVSLQGSKIQAIDL</sequence>
<dbReference type="Proteomes" id="UP000078084">
    <property type="component" value="Unassembled WGS sequence"/>
</dbReference>
<dbReference type="STRING" id="206506.AAV32_05055"/>
<evidence type="ECO:0000313" key="4">
    <source>
        <dbReference type="Proteomes" id="UP000078084"/>
    </source>
</evidence>